<keyword evidence="3 4" id="KW-0472">Membrane</keyword>
<keyword evidence="4" id="KW-1133">Transmembrane helix</keyword>
<name>A0A1S3WCM9_ERIEU</name>
<dbReference type="InterPro" id="IPR013783">
    <property type="entry name" value="Ig-like_fold"/>
</dbReference>
<evidence type="ECO:0000256" key="2">
    <source>
        <dbReference type="ARBA" id="ARBA00022692"/>
    </source>
</evidence>
<dbReference type="RefSeq" id="XP_016044133.2">
    <property type="nucleotide sequence ID" value="XM_016188647.2"/>
</dbReference>
<keyword evidence="5" id="KW-0732">Signal</keyword>
<keyword evidence="2 4" id="KW-0812">Transmembrane</keyword>
<dbReference type="InterPro" id="IPR013106">
    <property type="entry name" value="Ig_V-set"/>
</dbReference>
<dbReference type="Gene3D" id="2.60.40.10">
    <property type="entry name" value="Immunoglobulins"/>
    <property type="match status" value="1"/>
</dbReference>
<feature type="chain" id="PRO_5046332282" evidence="5">
    <location>
        <begin position="18"/>
        <end position="208"/>
    </location>
</feature>
<evidence type="ECO:0000259" key="6">
    <source>
        <dbReference type="SMART" id="SM00409"/>
    </source>
</evidence>
<reference evidence="8" key="1">
    <citation type="submission" date="2025-08" db="UniProtKB">
        <authorList>
            <consortium name="RefSeq"/>
        </authorList>
    </citation>
    <scope>IDENTIFICATION</scope>
</reference>
<dbReference type="SUPFAM" id="SSF48726">
    <property type="entry name" value="Immunoglobulin"/>
    <property type="match status" value="1"/>
</dbReference>
<feature type="signal peptide" evidence="5">
    <location>
        <begin position="1"/>
        <end position="17"/>
    </location>
</feature>
<protein>
    <submittedName>
        <fullName evidence="8">CMRF35-like molecule 7</fullName>
    </submittedName>
</protein>
<evidence type="ECO:0000256" key="5">
    <source>
        <dbReference type="SAM" id="SignalP"/>
    </source>
</evidence>
<dbReference type="eggNOG" id="ENOG502S7MA">
    <property type="taxonomic scope" value="Eukaryota"/>
</dbReference>
<dbReference type="AlphaFoldDB" id="A0A1S3WCM9"/>
<dbReference type="PANTHER" id="PTHR11860:SF103">
    <property type="entry name" value="CMRF35-LIKE MOLECULE 7"/>
    <property type="match status" value="1"/>
</dbReference>
<dbReference type="InterPro" id="IPR036179">
    <property type="entry name" value="Ig-like_dom_sf"/>
</dbReference>
<gene>
    <name evidence="8" type="primary">CD300LB</name>
</gene>
<feature type="transmembrane region" description="Helical" evidence="4">
    <location>
        <begin position="153"/>
        <end position="174"/>
    </location>
</feature>
<dbReference type="SMART" id="SM00409">
    <property type="entry name" value="IG"/>
    <property type="match status" value="1"/>
</dbReference>
<evidence type="ECO:0000256" key="4">
    <source>
        <dbReference type="SAM" id="Phobius"/>
    </source>
</evidence>
<dbReference type="CDD" id="cd05716">
    <property type="entry name" value="IgV_pIgR_like"/>
    <property type="match status" value="1"/>
</dbReference>
<sequence>MWLCPALLLFSLPGCLSIIALKTVRGREQGSLTVQCHYTSGWQNYGKYWCRGPWKTCRTLVATTGSEQEVRKGRVSIRDDHKKQVFHVTMKELRQSDAGLYWCGIQKSGNDLWARVTVDIEPAGLHTSTSLLSQDMVSNQSGMRSGPHPRTHYMLLVFVKVPILLAVVGVVFWLKGPQGNPREQCEEPFYVNSSFSLLIQDTVPQKEG</sequence>
<evidence type="ECO:0000256" key="1">
    <source>
        <dbReference type="ARBA" id="ARBA00004370"/>
    </source>
</evidence>
<dbReference type="OrthoDB" id="9665428at2759"/>
<dbReference type="PANTHER" id="PTHR11860">
    <property type="entry name" value="POLYMERIC-IMMUNOGLOBULIN RECEPTOR"/>
    <property type="match status" value="1"/>
</dbReference>
<feature type="domain" description="Immunoglobulin" evidence="6">
    <location>
        <begin position="21"/>
        <end position="121"/>
    </location>
</feature>
<keyword evidence="7" id="KW-1185">Reference proteome</keyword>
<dbReference type="Pfam" id="PF07686">
    <property type="entry name" value="V-set"/>
    <property type="match status" value="1"/>
</dbReference>
<dbReference type="Proteomes" id="UP001652624">
    <property type="component" value="Chromosome 12"/>
</dbReference>
<accession>A0A1S3WCM9</accession>
<dbReference type="InterPro" id="IPR050671">
    <property type="entry name" value="CD300_family_receptors"/>
</dbReference>
<dbReference type="FunCoup" id="A0A1S3WCM9">
    <property type="interactions" value="132"/>
</dbReference>
<evidence type="ECO:0000313" key="8">
    <source>
        <dbReference type="RefSeq" id="XP_016044133.2"/>
    </source>
</evidence>
<proteinExistence type="predicted"/>
<dbReference type="InParanoid" id="A0A1S3WCM9"/>
<evidence type="ECO:0000256" key="3">
    <source>
        <dbReference type="ARBA" id="ARBA00023136"/>
    </source>
</evidence>
<dbReference type="InterPro" id="IPR003599">
    <property type="entry name" value="Ig_sub"/>
</dbReference>
<dbReference type="GeneID" id="103115368"/>
<evidence type="ECO:0000313" key="7">
    <source>
        <dbReference type="Proteomes" id="UP001652624"/>
    </source>
</evidence>
<dbReference type="GO" id="GO:0004888">
    <property type="term" value="F:transmembrane signaling receptor activity"/>
    <property type="evidence" value="ECO:0007669"/>
    <property type="project" value="TreeGrafter"/>
</dbReference>
<dbReference type="GO" id="GO:0005886">
    <property type="term" value="C:plasma membrane"/>
    <property type="evidence" value="ECO:0007669"/>
    <property type="project" value="TreeGrafter"/>
</dbReference>
<comment type="subcellular location">
    <subcellularLocation>
        <location evidence="1">Membrane</location>
    </subcellularLocation>
</comment>
<organism evidence="7 8">
    <name type="scientific">Erinaceus europaeus</name>
    <name type="common">Western European hedgehog</name>
    <dbReference type="NCBI Taxonomy" id="9365"/>
    <lineage>
        <taxon>Eukaryota</taxon>
        <taxon>Metazoa</taxon>
        <taxon>Chordata</taxon>
        <taxon>Craniata</taxon>
        <taxon>Vertebrata</taxon>
        <taxon>Euteleostomi</taxon>
        <taxon>Mammalia</taxon>
        <taxon>Eutheria</taxon>
        <taxon>Laurasiatheria</taxon>
        <taxon>Eulipotyphla</taxon>
        <taxon>Erinaceidae</taxon>
        <taxon>Erinaceinae</taxon>
        <taxon>Erinaceus</taxon>
    </lineage>
</organism>